<gene>
    <name evidence="3" type="primary">WBP1</name>
</gene>
<keyword evidence="2" id="KW-0472">Membrane</keyword>
<sequence>MDPEKKLTFCHGVKAEESTMSFQEQVVTEAATSTMSFQEQVVTEAATVSLTDKGSTVEVVNGRYYSGSLPLVRPKFCPGVDSKASYLCETGHCCGETGCCTYYYELWWFWLLWTILILFSCFCAYRHCRAKLRIQQQQRQREINLIAYNRACNYPSSMPDLNFPTSFKLPSYDETAAQPSTPPPPYSSIFAIQGGATAATSSYPHHQHHRYPCPPYPGPGPGRSILTSSQGSDNYTSCSCESCSLTSPCSTLFSIRVTDETFTSSRISTPSEAGDDYGITPRARATFSSQVLPDVIPAADHRVTHVQSCSSYSSGGDFCPRPSLSLPLHPHSSNPPCLPLSSLVVLSSRPPGWVRPLASDPLRGVSTLNPLHDKTPSPSTRPQEKLKPEEEEEEEDEEDHFRHRRLTGDSGIEVCRCHVRREEELKKGEKNAAKERGRVYTMRPAADDSVSDDCEQVASPICVVHRTGDAVITLESV</sequence>
<dbReference type="InterPro" id="IPR021684">
    <property type="entry name" value="WBP1-like"/>
</dbReference>
<feature type="region of interest" description="Disordered" evidence="1">
    <location>
        <begin position="359"/>
        <end position="404"/>
    </location>
</feature>
<reference evidence="3" key="1">
    <citation type="submission" date="2016-05" db="EMBL/GenBank/DDBJ databases">
        <authorList>
            <person name="Lavstsen T."/>
            <person name="Jespersen J.S."/>
        </authorList>
    </citation>
    <scope>NUCLEOTIDE SEQUENCE</scope>
    <source>
        <tissue evidence="3">Brain</tissue>
    </source>
</reference>
<evidence type="ECO:0000256" key="1">
    <source>
        <dbReference type="SAM" id="MobiDB-lite"/>
    </source>
</evidence>
<name>A0A1A7ZXV3_NOTFU</name>
<dbReference type="InterPro" id="IPR051994">
    <property type="entry name" value="WW_domain-binding"/>
</dbReference>
<dbReference type="OrthoDB" id="9907279at2759"/>
<keyword evidence="2" id="KW-1133">Transmembrane helix</keyword>
<reference evidence="3" key="2">
    <citation type="submission" date="2016-06" db="EMBL/GenBank/DDBJ databases">
        <title>The genome of a short-lived fish provides insights into sex chromosome evolution and the genetic control of aging.</title>
        <authorList>
            <person name="Reichwald K."/>
            <person name="Felder M."/>
            <person name="Petzold A."/>
            <person name="Koch P."/>
            <person name="Groth M."/>
            <person name="Platzer M."/>
        </authorList>
    </citation>
    <scope>NUCLEOTIDE SEQUENCE</scope>
    <source>
        <tissue evidence="3">Brain</tissue>
    </source>
</reference>
<evidence type="ECO:0000256" key="2">
    <source>
        <dbReference type="SAM" id="Phobius"/>
    </source>
</evidence>
<proteinExistence type="predicted"/>
<feature type="transmembrane region" description="Helical" evidence="2">
    <location>
        <begin position="107"/>
        <end position="125"/>
    </location>
</feature>
<evidence type="ECO:0000313" key="3">
    <source>
        <dbReference type="EMBL" id="SBP47101.1"/>
    </source>
</evidence>
<dbReference type="PANTHER" id="PTHR16209">
    <property type="entry name" value="VESICULAR, OVEREXPRESSED IN CANCER, PROSURVIVAL PROTEIN 1"/>
    <property type="match status" value="1"/>
</dbReference>
<organism evidence="3">
    <name type="scientific">Nothobranchius furzeri</name>
    <name type="common">Turquoise killifish</name>
    <dbReference type="NCBI Taxonomy" id="105023"/>
    <lineage>
        <taxon>Eukaryota</taxon>
        <taxon>Metazoa</taxon>
        <taxon>Chordata</taxon>
        <taxon>Craniata</taxon>
        <taxon>Vertebrata</taxon>
        <taxon>Euteleostomi</taxon>
        <taxon>Actinopterygii</taxon>
        <taxon>Neopterygii</taxon>
        <taxon>Teleostei</taxon>
        <taxon>Neoteleostei</taxon>
        <taxon>Acanthomorphata</taxon>
        <taxon>Ovalentaria</taxon>
        <taxon>Atherinomorphae</taxon>
        <taxon>Cyprinodontiformes</taxon>
        <taxon>Nothobranchiidae</taxon>
        <taxon>Nothobranchius</taxon>
    </lineage>
</organism>
<dbReference type="Pfam" id="PF11669">
    <property type="entry name" value="WBP-1"/>
    <property type="match status" value="1"/>
</dbReference>
<keyword evidence="2" id="KW-0812">Transmembrane</keyword>
<accession>A0A1A7ZXV3</accession>
<dbReference type="AlphaFoldDB" id="A0A1A7ZXV3"/>
<dbReference type="EMBL" id="HADY01008616">
    <property type="protein sequence ID" value="SBP47101.1"/>
    <property type="molecule type" value="Transcribed_RNA"/>
</dbReference>
<feature type="compositionally biased region" description="Acidic residues" evidence="1">
    <location>
        <begin position="389"/>
        <end position="398"/>
    </location>
</feature>
<dbReference type="PANTHER" id="PTHR16209:SF5">
    <property type="entry name" value="WW DOMAIN-BINDING PROTEIN 1"/>
    <property type="match status" value="1"/>
</dbReference>
<protein>
    <submittedName>
        <fullName evidence="3">WW domain binding protein 1</fullName>
    </submittedName>
</protein>